<proteinExistence type="predicted"/>
<accession>A0AB39N9C2</accession>
<gene>
    <name evidence="1" type="ORF">AB5J55_35255</name>
</gene>
<dbReference type="EMBL" id="CP163432">
    <property type="protein sequence ID" value="XDQ14532.1"/>
    <property type="molecule type" value="Genomic_DNA"/>
</dbReference>
<sequence length="54" mass="5990">MAIEKTFEGGPFPGVPRPVYRVVGDPKWLRTFPTREAAEAREAELAEQAAESDD</sequence>
<dbReference type="AlphaFoldDB" id="A0AB39N9C2"/>
<reference evidence="1" key="1">
    <citation type="submission" date="2024-07" db="EMBL/GenBank/DDBJ databases">
        <authorList>
            <person name="Yu S.T."/>
        </authorList>
    </citation>
    <scope>NUCLEOTIDE SEQUENCE</scope>
    <source>
        <strain evidence="1">R11</strain>
    </source>
</reference>
<evidence type="ECO:0000313" key="1">
    <source>
        <dbReference type="EMBL" id="XDQ14532.1"/>
    </source>
</evidence>
<protein>
    <submittedName>
        <fullName evidence="1">Uncharacterized protein</fullName>
    </submittedName>
</protein>
<dbReference type="RefSeq" id="WP_369274494.1">
    <property type="nucleotide sequence ID" value="NZ_CP163432.1"/>
</dbReference>
<name>A0AB39N9C2_9ACTN</name>
<organism evidence="1">
    <name type="scientific">Streptomyces sp. R11</name>
    <dbReference type="NCBI Taxonomy" id="3238625"/>
    <lineage>
        <taxon>Bacteria</taxon>
        <taxon>Bacillati</taxon>
        <taxon>Actinomycetota</taxon>
        <taxon>Actinomycetes</taxon>
        <taxon>Kitasatosporales</taxon>
        <taxon>Streptomycetaceae</taxon>
        <taxon>Streptomyces</taxon>
    </lineage>
</organism>